<comment type="similarity">
    <text evidence="2">Belongs to the V-ATPase 116 kDa subunit family.</text>
</comment>
<dbReference type="GO" id="GO:0046961">
    <property type="term" value="F:proton-transporting ATPase activity, rotational mechanism"/>
    <property type="evidence" value="ECO:0007669"/>
    <property type="project" value="InterPro"/>
</dbReference>
<evidence type="ECO:0000256" key="2">
    <source>
        <dbReference type="ARBA" id="ARBA00009904"/>
    </source>
</evidence>
<keyword evidence="5 8" id="KW-1133">Transmembrane helix</keyword>
<dbReference type="GO" id="GO:0033179">
    <property type="term" value="C:proton-transporting V-type ATPase, V0 domain"/>
    <property type="evidence" value="ECO:0007669"/>
    <property type="project" value="InterPro"/>
</dbReference>
<evidence type="ECO:0000256" key="5">
    <source>
        <dbReference type="ARBA" id="ARBA00022989"/>
    </source>
</evidence>
<evidence type="ECO:0000256" key="6">
    <source>
        <dbReference type="ARBA" id="ARBA00023065"/>
    </source>
</evidence>
<feature type="transmembrane region" description="Helical" evidence="8">
    <location>
        <begin position="30"/>
        <end position="54"/>
    </location>
</feature>
<gene>
    <name evidence="9" type="ORF">S01H4_57401</name>
</gene>
<protein>
    <recommendedName>
        <fullName evidence="10">V-type ATP synthase subunit I</fullName>
    </recommendedName>
</protein>
<dbReference type="GO" id="GO:0016471">
    <property type="term" value="C:vacuolar proton-transporting V-type ATPase complex"/>
    <property type="evidence" value="ECO:0007669"/>
    <property type="project" value="TreeGrafter"/>
</dbReference>
<dbReference type="PANTHER" id="PTHR11629">
    <property type="entry name" value="VACUOLAR PROTON ATPASES"/>
    <property type="match status" value="1"/>
</dbReference>
<comment type="caution">
    <text evidence="9">The sequence shown here is derived from an EMBL/GenBank/DDBJ whole genome shotgun (WGS) entry which is preliminary data.</text>
</comment>
<name>X1DFE5_9ZZZZ</name>
<evidence type="ECO:0000256" key="3">
    <source>
        <dbReference type="ARBA" id="ARBA00022448"/>
    </source>
</evidence>
<keyword evidence="7 8" id="KW-0472">Membrane</keyword>
<evidence type="ECO:0008006" key="10">
    <source>
        <dbReference type="Google" id="ProtNLM"/>
    </source>
</evidence>
<dbReference type="AlphaFoldDB" id="X1DFE5"/>
<dbReference type="InterPro" id="IPR002490">
    <property type="entry name" value="V-ATPase_116kDa_su"/>
</dbReference>
<dbReference type="GO" id="GO:0007035">
    <property type="term" value="P:vacuolar acidification"/>
    <property type="evidence" value="ECO:0007669"/>
    <property type="project" value="TreeGrafter"/>
</dbReference>
<dbReference type="PANTHER" id="PTHR11629:SF63">
    <property type="entry name" value="V-TYPE PROTON ATPASE SUBUNIT A"/>
    <property type="match status" value="1"/>
</dbReference>
<evidence type="ECO:0000256" key="1">
    <source>
        <dbReference type="ARBA" id="ARBA00004141"/>
    </source>
</evidence>
<evidence type="ECO:0000256" key="8">
    <source>
        <dbReference type="SAM" id="Phobius"/>
    </source>
</evidence>
<dbReference type="GO" id="GO:0051117">
    <property type="term" value="F:ATPase binding"/>
    <property type="evidence" value="ECO:0007669"/>
    <property type="project" value="TreeGrafter"/>
</dbReference>
<keyword evidence="4 8" id="KW-0812">Transmembrane</keyword>
<accession>X1DFE5</accession>
<evidence type="ECO:0000313" key="9">
    <source>
        <dbReference type="EMBL" id="GAH07005.1"/>
    </source>
</evidence>
<dbReference type="Pfam" id="PF01496">
    <property type="entry name" value="V_ATPase_I"/>
    <property type="match status" value="1"/>
</dbReference>
<evidence type="ECO:0000256" key="4">
    <source>
        <dbReference type="ARBA" id="ARBA00022692"/>
    </source>
</evidence>
<keyword evidence="3" id="KW-0813">Transport</keyword>
<comment type="subcellular location">
    <subcellularLocation>
        <location evidence="1">Membrane</location>
        <topology evidence="1">Multi-pass membrane protein</topology>
    </subcellularLocation>
</comment>
<reference evidence="9" key="1">
    <citation type="journal article" date="2014" name="Front. Microbiol.">
        <title>High frequency of phylogenetically diverse reductive dehalogenase-homologous genes in deep subseafloor sedimentary metagenomes.</title>
        <authorList>
            <person name="Kawai M."/>
            <person name="Futagami T."/>
            <person name="Toyoda A."/>
            <person name="Takaki Y."/>
            <person name="Nishi S."/>
            <person name="Hori S."/>
            <person name="Arai W."/>
            <person name="Tsubouchi T."/>
            <person name="Morono Y."/>
            <person name="Uchiyama I."/>
            <person name="Ito T."/>
            <person name="Fujiyama A."/>
            <person name="Inagaki F."/>
            <person name="Takami H."/>
        </authorList>
    </citation>
    <scope>NUCLEOTIDE SEQUENCE</scope>
    <source>
        <strain evidence="9">Expedition CK06-06</strain>
    </source>
</reference>
<sequence>TTVYIMLCPNVSGLFAWGGMMPTELTPLSAIYAGLLLIGFAFIFIVGHCFNIFINTLGGFIHTMRLHFAEFFSKFYEAGGEKFAPFKAKRMFTKVKGGE</sequence>
<feature type="non-terminal residue" evidence="9">
    <location>
        <position position="1"/>
    </location>
</feature>
<proteinExistence type="inferred from homology"/>
<dbReference type="EMBL" id="BART01033388">
    <property type="protein sequence ID" value="GAH07005.1"/>
    <property type="molecule type" value="Genomic_DNA"/>
</dbReference>
<evidence type="ECO:0000256" key="7">
    <source>
        <dbReference type="ARBA" id="ARBA00023136"/>
    </source>
</evidence>
<organism evidence="9">
    <name type="scientific">marine sediment metagenome</name>
    <dbReference type="NCBI Taxonomy" id="412755"/>
    <lineage>
        <taxon>unclassified sequences</taxon>
        <taxon>metagenomes</taxon>
        <taxon>ecological metagenomes</taxon>
    </lineage>
</organism>
<keyword evidence="6" id="KW-0406">Ion transport</keyword>